<dbReference type="Gene3D" id="3.40.1170.60">
    <property type="match status" value="1"/>
</dbReference>
<keyword evidence="3" id="KW-0741">SOS mutagenesis</keyword>
<keyword evidence="4" id="KW-0234">DNA repair</keyword>
<dbReference type="Pfam" id="PF11799">
    <property type="entry name" value="IMS_C"/>
    <property type="match status" value="1"/>
</dbReference>
<dbReference type="GO" id="GO:0003887">
    <property type="term" value="F:DNA-directed DNA polymerase activity"/>
    <property type="evidence" value="ECO:0007669"/>
    <property type="project" value="TreeGrafter"/>
</dbReference>
<dbReference type="STRING" id="762967.HMPREF9440_00351"/>
<reference evidence="7 8" key="1">
    <citation type="submission" date="2011-11" db="EMBL/GenBank/DDBJ databases">
        <authorList>
            <person name="Weinstock G."/>
            <person name="Sodergren E."/>
            <person name="Clifton S."/>
            <person name="Fulton L."/>
            <person name="Fulton B."/>
            <person name="Courtney L."/>
            <person name="Fronick C."/>
            <person name="Harrison M."/>
            <person name="Strong C."/>
            <person name="Farmer C."/>
            <person name="Delahaunty K."/>
            <person name="Markovic C."/>
            <person name="Hall O."/>
            <person name="Minx P."/>
            <person name="Tomlinson C."/>
            <person name="Mitreva M."/>
            <person name="Hou S."/>
            <person name="Chen J."/>
            <person name="Wollam A."/>
            <person name="Pepin K.H."/>
            <person name="Johnson M."/>
            <person name="Bhonagiri V."/>
            <person name="Zhang X."/>
            <person name="Suruliraj S."/>
            <person name="Warren W."/>
            <person name="Chinwalla A."/>
            <person name="Mardis E.R."/>
            <person name="Wilson R.K."/>
        </authorList>
    </citation>
    <scope>NUCLEOTIDE SEQUENCE [LARGE SCALE GENOMIC DNA]</scope>
    <source>
        <strain evidence="7 8">YIT 11816</strain>
    </source>
</reference>
<dbReference type="AlphaFoldDB" id="H3KCA1"/>
<dbReference type="PROSITE" id="PS50173">
    <property type="entry name" value="UMUC"/>
    <property type="match status" value="1"/>
</dbReference>
<dbReference type="InterPro" id="IPR050116">
    <property type="entry name" value="DNA_polymerase-Y"/>
</dbReference>
<keyword evidence="5" id="KW-0742">SOS response</keyword>
<dbReference type="OrthoDB" id="9808813at2"/>
<accession>H3KCA1</accession>
<dbReference type="Gene3D" id="3.30.70.270">
    <property type="match status" value="1"/>
</dbReference>
<organism evidence="7 8">
    <name type="scientific">Sutterella parvirubra YIT 11816</name>
    <dbReference type="NCBI Taxonomy" id="762967"/>
    <lineage>
        <taxon>Bacteria</taxon>
        <taxon>Pseudomonadati</taxon>
        <taxon>Pseudomonadota</taxon>
        <taxon>Betaproteobacteria</taxon>
        <taxon>Burkholderiales</taxon>
        <taxon>Sutterellaceae</taxon>
        <taxon>Sutterella</taxon>
    </lineage>
</organism>
<dbReference type="Proteomes" id="UP000004956">
    <property type="component" value="Unassembled WGS sequence"/>
</dbReference>
<name>H3KCA1_9BURK</name>
<dbReference type="GO" id="GO:0005829">
    <property type="term" value="C:cytosol"/>
    <property type="evidence" value="ECO:0007669"/>
    <property type="project" value="TreeGrafter"/>
</dbReference>
<proteinExistence type="inferred from homology"/>
<dbReference type="InterPro" id="IPR017961">
    <property type="entry name" value="DNA_pol_Y-fam_little_finger"/>
</dbReference>
<dbReference type="InterPro" id="IPR043502">
    <property type="entry name" value="DNA/RNA_pol_sf"/>
</dbReference>
<dbReference type="EMBL" id="AFBQ01000041">
    <property type="protein sequence ID" value="EHY32263.1"/>
    <property type="molecule type" value="Genomic_DNA"/>
</dbReference>
<dbReference type="SUPFAM" id="SSF56672">
    <property type="entry name" value="DNA/RNA polymerases"/>
    <property type="match status" value="1"/>
</dbReference>
<evidence type="ECO:0000256" key="2">
    <source>
        <dbReference type="ARBA" id="ARBA00022763"/>
    </source>
</evidence>
<dbReference type="InterPro" id="IPR043128">
    <property type="entry name" value="Rev_trsase/Diguanyl_cyclase"/>
</dbReference>
<dbReference type="GO" id="GO:0006281">
    <property type="term" value="P:DNA repair"/>
    <property type="evidence" value="ECO:0007669"/>
    <property type="project" value="UniProtKB-KW"/>
</dbReference>
<dbReference type="GO" id="GO:0042276">
    <property type="term" value="P:error-prone translesion synthesis"/>
    <property type="evidence" value="ECO:0007669"/>
    <property type="project" value="TreeGrafter"/>
</dbReference>
<dbReference type="InterPro" id="IPR025188">
    <property type="entry name" value="DUF4113"/>
</dbReference>
<dbReference type="Pfam" id="PF13438">
    <property type="entry name" value="DUF4113"/>
    <property type="match status" value="1"/>
</dbReference>
<dbReference type="GO" id="GO:0009432">
    <property type="term" value="P:SOS response"/>
    <property type="evidence" value="ECO:0007669"/>
    <property type="project" value="UniProtKB-KW"/>
</dbReference>
<keyword evidence="8" id="KW-1185">Reference proteome</keyword>
<evidence type="ECO:0000256" key="3">
    <source>
        <dbReference type="ARBA" id="ARBA00023199"/>
    </source>
</evidence>
<protein>
    <submittedName>
        <fullName evidence="7">ImpB/MucB/SamB family protein</fullName>
    </submittedName>
</protein>
<dbReference type="Pfam" id="PF00817">
    <property type="entry name" value="IMS"/>
    <property type="match status" value="1"/>
</dbReference>
<evidence type="ECO:0000256" key="5">
    <source>
        <dbReference type="ARBA" id="ARBA00023236"/>
    </source>
</evidence>
<comment type="caution">
    <text evidence="7">The sequence shown here is derived from an EMBL/GenBank/DDBJ whole genome shotgun (WGS) entry which is preliminary data.</text>
</comment>
<evidence type="ECO:0000256" key="1">
    <source>
        <dbReference type="ARBA" id="ARBA00010945"/>
    </source>
</evidence>
<dbReference type="InterPro" id="IPR001126">
    <property type="entry name" value="UmuC"/>
</dbReference>
<dbReference type="CDD" id="cd01700">
    <property type="entry name" value="PolY_Pol_V_umuC"/>
    <property type="match status" value="1"/>
</dbReference>
<sequence>MTPPAVILHIDINSFYASCEQVFDPTLRRKPVVVLSNNDGNIVALSKEAKKLGLKRGVPYFKVRDFLNENGVAVRSSNYELYQSISDRIIDVMKEMVPTIERYSIDEVFADLTDLRLTPEEATELGQALRARLWKWLLMPSCVGIAPTKTLAKLCDHFAKTYPAFGGVVNWFELTDARREKALASTPVKEIWGVGSRTAEGLRAMGADTALEFVQLPGSAVRSRFGVVGAKTREELLGRMCIPLELTPPKPLQICRSRSFGEAAKDADAVASAIANHVETAAGQLRQHGLTAGAMTVFFYTDVFRQNEPQDAAEVLVRLLHPTSDTLTLTALAVKAVEKRFNPRMRYKKAGVILSELRFAEGDGKEGNVGKAAAGATAPDQPSLFDGVDDSGVLGVSSEMLRREHLMKTVDDLNARWGRGSVRPAATMLSDTWKMKRDHLSGCCLTRWEDLIEVW</sequence>
<evidence type="ECO:0000256" key="4">
    <source>
        <dbReference type="ARBA" id="ARBA00023204"/>
    </source>
</evidence>
<comment type="similarity">
    <text evidence="1">Belongs to the DNA polymerase type-Y family.</text>
</comment>
<evidence type="ECO:0000313" key="8">
    <source>
        <dbReference type="Proteomes" id="UP000004956"/>
    </source>
</evidence>
<evidence type="ECO:0000313" key="7">
    <source>
        <dbReference type="EMBL" id="EHY32263.1"/>
    </source>
</evidence>
<dbReference type="PATRIC" id="fig|762967.3.peg.295"/>
<keyword evidence="2" id="KW-0227">DNA damage</keyword>
<dbReference type="Gene3D" id="1.10.150.20">
    <property type="entry name" value="5' to 3' exonuclease, C-terminal subdomain"/>
    <property type="match status" value="1"/>
</dbReference>
<gene>
    <name evidence="7" type="ORF">HMPREF9440_00351</name>
</gene>
<dbReference type="HOGENOM" id="CLU_012348_3_0_4"/>
<feature type="domain" description="UmuC" evidence="6">
    <location>
        <begin position="7"/>
        <end position="195"/>
    </location>
</feature>
<dbReference type="PANTHER" id="PTHR11076:SF34">
    <property type="entry name" value="PROTEIN UMUC"/>
    <property type="match status" value="1"/>
</dbReference>
<evidence type="ECO:0000259" key="6">
    <source>
        <dbReference type="PROSITE" id="PS50173"/>
    </source>
</evidence>
<dbReference type="PANTHER" id="PTHR11076">
    <property type="entry name" value="DNA REPAIR POLYMERASE UMUC / TRANSFERASE FAMILY MEMBER"/>
    <property type="match status" value="1"/>
</dbReference>
<dbReference type="GO" id="GO:0003684">
    <property type="term" value="F:damaged DNA binding"/>
    <property type="evidence" value="ECO:0007669"/>
    <property type="project" value="InterPro"/>
</dbReference>